<feature type="transmembrane region" description="Helical" evidence="1">
    <location>
        <begin position="36"/>
        <end position="55"/>
    </location>
</feature>
<evidence type="ECO:0000256" key="1">
    <source>
        <dbReference type="SAM" id="Phobius"/>
    </source>
</evidence>
<organism evidence="3 4">
    <name type="scientific">Rehaibacterium terrae</name>
    <dbReference type="NCBI Taxonomy" id="1341696"/>
    <lineage>
        <taxon>Bacteria</taxon>
        <taxon>Pseudomonadati</taxon>
        <taxon>Pseudomonadota</taxon>
        <taxon>Gammaproteobacteria</taxon>
        <taxon>Lysobacterales</taxon>
        <taxon>Lysobacteraceae</taxon>
        <taxon>Rehaibacterium</taxon>
    </lineage>
</organism>
<evidence type="ECO:0000313" key="4">
    <source>
        <dbReference type="Proteomes" id="UP000519004"/>
    </source>
</evidence>
<feature type="transmembrane region" description="Helical" evidence="1">
    <location>
        <begin position="61"/>
        <end position="80"/>
    </location>
</feature>
<feature type="transmembrane region" description="Helical" evidence="1">
    <location>
        <begin position="12"/>
        <end position="29"/>
    </location>
</feature>
<dbReference type="RefSeq" id="WP_343057234.1">
    <property type="nucleotide sequence ID" value="NZ_JACHHX010000009.1"/>
</dbReference>
<accession>A0A7W8DEC9</accession>
<evidence type="ECO:0000259" key="2">
    <source>
        <dbReference type="Pfam" id="PF26604"/>
    </source>
</evidence>
<feature type="domain" description="CBU-0592-like" evidence="2">
    <location>
        <begin position="8"/>
        <end position="83"/>
    </location>
</feature>
<protein>
    <recommendedName>
        <fullName evidence="2">CBU-0592-like domain-containing protein</fullName>
    </recommendedName>
</protein>
<dbReference type="InterPro" id="IPR058058">
    <property type="entry name" value="CBU_0592-like"/>
</dbReference>
<comment type="caution">
    <text evidence="3">The sequence shown here is derived from an EMBL/GenBank/DDBJ whole genome shotgun (WGS) entry which is preliminary data.</text>
</comment>
<dbReference type="NCBIfam" id="NF047864">
    <property type="entry name" value="CBU_0592_membra"/>
    <property type="match status" value="1"/>
</dbReference>
<dbReference type="Proteomes" id="UP000519004">
    <property type="component" value="Unassembled WGS sequence"/>
</dbReference>
<proteinExistence type="predicted"/>
<keyword evidence="1" id="KW-0472">Membrane</keyword>
<dbReference type="EMBL" id="JACHHX010000009">
    <property type="protein sequence ID" value="MBB5015630.1"/>
    <property type="molecule type" value="Genomic_DNA"/>
</dbReference>
<keyword evidence="1" id="KW-0812">Transmembrane</keyword>
<keyword evidence="4" id="KW-1185">Reference proteome</keyword>
<sequence length="88" mass="9826">MALELQWHDYAGLLGVGLVLLAFFGLQAGRLRGDGIVYQLMNLLGATLVLISLFYSFNLSAFVIQIAWIAISLYGIARGIRLRRARRE</sequence>
<name>A0A7W8DEC9_9GAMM</name>
<keyword evidence="1" id="KW-1133">Transmembrane helix</keyword>
<reference evidence="3 4" key="1">
    <citation type="submission" date="2020-08" db="EMBL/GenBank/DDBJ databases">
        <title>Genomic Encyclopedia of Type Strains, Phase IV (KMG-IV): sequencing the most valuable type-strain genomes for metagenomic binning, comparative biology and taxonomic classification.</title>
        <authorList>
            <person name="Goeker M."/>
        </authorList>
    </citation>
    <scope>NUCLEOTIDE SEQUENCE [LARGE SCALE GENOMIC DNA]</scope>
    <source>
        <strain evidence="3 4">DSM 25897</strain>
    </source>
</reference>
<dbReference type="AlphaFoldDB" id="A0A7W8DEC9"/>
<dbReference type="Pfam" id="PF26604">
    <property type="entry name" value="CBU_0592"/>
    <property type="match status" value="1"/>
</dbReference>
<evidence type="ECO:0000313" key="3">
    <source>
        <dbReference type="EMBL" id="MBB5015630.1"/>
    </source>
</evidence>
<gene>
    <name evidence="3" type="ORF">HNQ58_001534</name>
</gene>